<evidence type="ECO:0000313" key="6">
    <source>
        <dbReference type="Proteomes" id="UP000237347"/>
    </source>
</evidence>
<keyword evidence="6" id="KW-1185">Reference proteome</keyword>
<dbReference type="PROSITE" id="PS51752">
    <property type="entry name" value="JACALIN_LECTIN"/>
    <property type="match status" value="6"/>
</dbReference>
<dbReference type="Pfam" id="PF01419">
    <property type="entry name" value="Jacalin"/>
    <property type="match status" value="6"/>
</dbReference>
<dbReference type="InterPro" id="IPR033734">
    <property type="entry name" value="Jacalin-like_lectin_dom_plant"/>
</dbReference>
<dbReference type="SUPFAM" id="SSF51101">
    <property type="entry name" value="Mannose-binding lectins"/>
    <property type="match status" value="6"/>
</dbReference>
<dbReference type="SMART" id="SM00915">
    <property type="entry name" value="Jacalin"/>
    <property type="match status" value="6"/>
</dbReference>
<dbReference type="Gene3D" id="2.100.10.30">
    <property type="entry name" value="Jacalin-like lectin domain"/>
    <property type="match status" value="6"/>
</dbReference>
<evidence type="ECO:0000259" key="4">
    <source>
        <dbReference type="PROSITE" id="PS51752"/>
    </source>
</evidence>
<keyword evidence="3" id="KW-0677">Repeat</keyword>
<dbReference type="AlphaFoldDB" id="A0AAW0LAY6"/>
<dbReference type="PANTHER" id="PTHR47293">
    <property type="entry name" value="JACALIN-RELATED LECTIN 3"/>
    <property type="match status" value="1"/>
</dbReference>
<organism evidence="5 6">
    <name type="scientific">Quercus suber</name>
    <name type="common">Cork oak</name>
    <dbReference type="NCBI Taxonomy" id="58331"/>
    <lineage>
        <taxon>Eukaryota</taxon>
        <taxon>Viridiplantae</taxon>
        <taxon>Streptophyta</taxon>
        <taxon>Embryophyta</taxon>
        <taxon>Tracheophyta</taxon>
        <taxon>Spermatophyta</taxon>
        <taxon>Magnoliopsida</taxon>
        <taxon>eudicotyledons</taxon>
        <taxon>Gunneridae</taxon>
        <taxon>Pentapetalae</taxon>
        <taxon>rosids</taxon>
        <taxon>fabids</taxon>
        <taxon>Fagales</taxon>
        <taxon>Fagaceae</taxon>
        <taxon>Quercus</taxon>
    </lineage>
</organism>
<comment type="caution">
    <text evidence="5">The sequence shown here is derived from an EMBL/GenBank/DDBJ whole genome shotgun (WGS) entry which is preliminary data.</text>
</comment>
<evidence type="ECO:0000256" key="1">
    <source>
        <dbReference type="ARBA" id="ARBA00006568"/>
    </source>
</evidence>
<protein>
    <submittedName>
        <fullName evidence="5">Agglutinin</fullName>
    </submittedName>
</protein>
<feature type="domain" description="Jacalin-type lectin" evidence="4">
    <location>
        <begin position="148"/>
        <end position="266"/>
    </location>
</feature>
<dbReference type="GO" id="GO:0005536">
    <property type="term" value="F:D-glucose binding"/>
    <property type="evidence" value="ECO:0007669"/>
    <property type="project" value="UniProtKB-ARBA"/>
</dbReference>
<accession>A0AAW0LAY6</accession>
<feature type="domain" description="Jacalin-type lectin" evidence="4">
    <location>
        <begin position="268"/>
        <end position="413"/>
    </location>
</feature>
<proteinExistence type="inferred from homology"/>
<dbReference type="Proteomes" id="UP000237347">
    <property type="component" value="Unassembled WGS sequence"/>
</dbReference>
<evidence type="ECO:0000256" key="3">
    <source>
        <dbReference type="ARBA" id="ARBA00022737"/>
    </source>
</evidence>
<comment type="similarity">
    <text evidence="1">Belongs to the jacalin lectin family.</text>
</comment>
<keyword evidence="2" id="KW-0430">Lectin</keyword>
<name>A0AAW0LAY6_QUESU</name>
<evidence type="ECO:0000313" key="5">
    <source>
        <dbReference type="EMBL" id="KAK7848664.1"/>
    </source>
</evidence>
<dbReference type="CDD" id="cd09612">
    <property type="entry name" value="Jacalin"/>
    <property type="match status" value="5"/>
</dbReference>
<feature type="domain" description="Jacalin-type lectin" evidence="4">
    <location>
        <begin position="416"/>
        <end position="563"/>
    </location>
</feature>
<feature type="domain" description="Jacalin-type lectin" evidence="4">
    <location>
        <begin position="566"/>
        <end position="710"/>
    </location>
</feature>
<gene>
    <name evidence="5" type="primary">LECA_6</name>
    <name evidence="5" type="ORF">CFP56_004556</name>
</gene>
<dbReference type="GO" id="GO:0005537">
    <property type="term" value="F:D-mannose binding"/>
    <property type="evidence" value="ECO:0007669"/>
    <property type="project" value="UniProtKB-ARBA"/>
</dbReference>
<dbReference type="InterPro" id="IPR001229">
    <property type="entry name" value="Jacalin-like_lectin_dom"/>
</dbReference>
<evidence type="ECO:0000256" key="2">
    <source>
        <dbReference type="ARBA" id="ARBA00022734"/>
    </source>
</evidence>
<reference evidence="5 6" key="1">
    <citation type="journal article" date="2018" name="Sci. Data">
        <title>The draft genome sequence of cork oak.</title>
        <authorList>
            <person name="Ramos A.M."/>
            <person name="Usie A."/>
            <person name="Barbosa P."/>
            <person name="Barros P.M."/>
            <person name="Capote T."/>
            <person name="Chaves I."/>
            <person name="Simoes F."/>
            <person name="Abreu I."/>
            <person name="Carrasquinho I."/>
            <person name="Faro C."/>
            <person name="Guimaraes J.B."/>
            <person name="Mendonca D."/>
            <person name="Nobrega F."/>
            <person name="Rodrigues L."/>
            <person name="Saibo N.J.M."/>
            <person name="Varela M.C."/>
            <person name="Egas C."/>
            <person name="Matos J."/>
            <person name="Miguel C.M."/>
            <person name="Oliveira M.M."/>
            <person name="Ricardo C.P."/>
            <person name="Goncalves S."/>
        </authorList>
    </citation>
    <scope>NUCLEOTIDE SEQUENCE [LARGE SCALE GENOMIC DNA]</scope>
    <source>
        <strain evidence="6">cv. HL8</strain>
    </source>
</reference>
<feature type="domain" description="Jacalin-type lectin" evidence="4">
    <location>
        <begin position="725"/>
        <end position="807"/>
    </location>
</feature>
<dbReference type="EMBL" id="PKMF04000124">
    <property type="protein sequence ID" value="KAK7848664.1"/>
    <property type="molecule type" value="Genomic_DNA"/>
</dbReference>
<sequence>MEECMKVGQWGGNAGSYWSFKANKGHRFNFIQSDDGDGAFEYSDKYGGDGGDRTDKILLDWPREYLKSITGTTVKVWDYTVIQSLRFYSNRTKYGPYGHERGESFSFPMEGGVIVGFHGRSGALLDAIGGLGVVMVGSNGMMEFFFAIRELHLHVGDSVIHAIHVLYESRDGKLVWSQKHGGSGSDKIHRIKLDESRDFLVGIVGFYGPVKGNDSFEALRSITFYTNNGKYGPFGDEIGNAFTSSVTTGKIVGFHGRSGVYLDAIGECMKIGQWGGNAGSYWKFQANKGGISEITIIHGEAVDSISFKSEDGDGAFEYSDKYGGDGGDRTDNVHTDTALIKLLTQYCSTGRPREYLTSITVQLGMFGIILTKYGPYGDERGESFSFPMEGGVIVGFHGRSGALLDAIGVYMNVVVPQGQGPRGGHGGKQWDDGVFSAIRELHLHVGDSVIHAIHVLYESRDGKLVRSPKHGGSGSDKIHRIKLDESSSRDFLVGIVGFYGPVKGNDSFEALRSITFYTNNGKYGPFGDEIGNAFTSSVTTGKVVGFHGGSGVYLDAIGVHMDMEENLKVGPWGGEGGKNSWSFKANKGGISEIVIMHGWAIDAISFKSDDRSGTFQYSDKFGGNGGKTEKIMIDWPREYLTSIIGTYQSAWPFGPVVIRSLHIITNVTKYGPYGTEASTPFSFPAEGGEIVGFHGRSESFVNSIGVYVKSQIPFSASNPDYTMQQEIKLDASTKFLVGIMGFYGPVKGNDDYEALRSITLYTNNGRYGPFGEEIGTSFTSSASRGKVVGFHGRSGFYLDAIGVHMEPF</sequence>
<dbReference type="PANTHER" id="PTHR47293:SF66">
    <property type="entry name" value="JACALIN-RELATED LECTIN 11-RELATED"/>
    <property type="match status" value="1"/>
</dbReference>
<dbReference type="FunFam" id="2.100.10.30:FF:000001">
    <property type="entry name" value="Jacalin-related lectin 33"/>
    <property type="match status" value="1"/>
</dbReference>
<feature type="domain" description="Jacalin-type lectin" evidence="4">
    <location>
        <begin position="4"/>
        <end position="134"/>
    </location>
</feature>
<dbReference type="InterPro" id="IPR036404">
    <property type="entry name" value="Jacalin-like_lectin_dom_sf"/>
</dbReference>